<evidence type="ECO:0000313" key="3">
    <source>
        <dbReference type="EMBL" id="MBO0358660.1"/>
    </source>
</evidence>
<comment type="caution">
    <text evidence="3">The sequence shown here is derived from an EMBL/GenBank/DDBJ whole genome shotgun (WGS) entry which is preliminary data.</text>
</comment>
<evidence type="ECO:0000256" key="2">
    <source>
        <dbReference type="SAM" id="Phobius"/>
    </source>
</evidence>
<dbReference type="RefSeq" id="WP_206984586.1">
    <property type="nucleotide sequence ID" value="NZ_JAFLQZ010000006.1"/>
</dbReference>
<keyword evidence="2" id="KW-1133">Transmembrane helix</keyword>
<keyword evidence="2" id="KW-0472">Membrane</keyword>
<feature type="compositionally biased region" description="Polar residues" evidence="1">
    <location>
        <begin position="138"/>
        <end position="149"/>
    </location>
</feature>
<feature type="transmembrane region" description="Helical" evidence="2">
    <location>
        <begin position="42"/>
        <end position="62"/>
    </location>
</feature>
<keyword evidence="2" id="KW-0812">Transmembrane</keyword>
<proteinExistence type="predicted"/>
<evidence type="ECO:0000256" key="1">
    <source>
        <dbReference type="SAM" id="MobiDB-lite"/>
    </source>
</evidence>
<dbReference type="EMBL" id="JAFLQZ010000006">
    <property type="protein sequence ID" value="MBO0358660.1"/>
    <property type="molecule type" value="Genomic_DNA"/>
</dbReference>
<name>A0A939JCS1_9BACT</name>
<feature type="region of interest" description="Disordered" evidence="1">
    <location>
        <begin position="97"/>
        <end position="173"/>
    </location>
</feature>
<evidence type="ECO:0000313" key="4">
    <source>
        <dbReference type="Proteomes" id="UP000664144"/>
    </source>
</evidence>
<accession>A0A939JCS1</accession>
<dbReference type="Proteomes" id="UP000664144">
    <property type="component" value="Unassembled WGS sequence"/>
</dbReference>
<keyword evidence="4" id="KW-1185">Reference proteome</keyword>
<protein>
    <submittedName>
        <fullName evidence="3">Uncharacterized protein</fullName>
    </submittedName>
</protein>
<organism evidence="3 4">
    <name type="scientific">Hymenobacter telluris</name>
    <dbReference type="NCBI Taxonomy" id="2816474"/>
    <lineage>
        <taxon>Bacteria</taxon>
        <taxon>Pseudomonadati</taxon>
        <taxon>Bacteroidota</taxon>
        <taxon>Cytophagia</taxon>
        <taxon>Cytophagales</taxon>
        <taxon>Hymenobacteraceae</taxon>
        <taxon>Hymenobacter</taxon>
    </lineage>
</organism>
<sequence>MQPEDIDKLFRDRLEGHAPTPPAYLWNQLEEELQPAKKRPVLWMWATAAAVALLLVSGILWLQLGHTSGPAPLATTTQRAASAPQQQAVIQPEKKLKIAAATQATPPAGSASSPTEAVAAKDPAALPRRSAGVHASERNQLAAASSPRNQESRRASAALKPQPTPPAPEALAATTATQPERPAVVVAPEPAPRPQVATVALAAAPTGPIEVEVRRSAETPAVATTASENRRSLGGILLRQARNAVRGDRVSLAETGLPETVTVQAHVAGRTITKVIQL</sequence>
<gene>
    <name evidence="3" type="ORF">J0X19_11945</name>
</gene>
<dbReference type="AlphaFoldDB" id="A0A939JCS1"/>
<feature type="compositionally biased region" description="Polar residues" evidence="1">
    <location>
        <begin position="102"/>
        <end position="115"/>
    </location>
</feature>
<reference evidence="3" key="1">
    <citation type="submission" date="2021-03" db="EMBL/GenBank/DDBJ databases">
        <authorList>
            <person name="Kim M.K."/>
        </authorList>
    </citation>
    <scope>NUCLEOTIDE SEQUENCE</scope>
    <source>
        <strain evidence="3">BT186</strain>
    </source>
</reference>